<dbReference type="Proteomes" id="UP001515480">
    <property type="component" value="Unassembled WGS sequence"/>
</dbReference>
<dbReference type="SUPFAM" id="SSF46609">
    <property type="entry name" value="Fe,Mn superoxide dismutase (SOD), N-terminal domain"/>
    <property type="match status" value="1"/>
</dbReference>
<dbReference type="PRINTS" id="PR01703">
    <property type="entry name" value="MNSODISMTASE"/>
</dbReference>
<dbReference type="EC" id="1.15.1.1" evidence="3 9"/>
<keyword evidence="5 9" id="KW-0560">Oxidoreductase</keyword>
<evidence type="ECO:0000256" key="7">
    <source>
        <dbReference type="ARBA" id="ARBA00049204"/>
    </source>
</evidence>
<dbReference type="PANTHER" id="PTHR11404">
    <property type="entry name" value="SUPEROXIDE DISMUTASE 2"/>
    <property type="match status" value="1"/>
</dbReference>
<dbReference type="GO" id="GO:0004784">
    <property type="term" value="F:superoxide dismutase activity"/>
    <property type="evidence" value="ECO:0007669"/>
    <property type="project" value="UniProtKB-EC"/>
</dbReference>
<dbReference type="Gene3D" id="3.55.40.20">
    <property type="entry name" value="Iron/manganese superoxide dismutase, C-terminal domain"/>
    <property type="match status" value="1"/>
</dbReference>
<feature type="domain" description="Manganese/iron superoxide dismutase N-terminal" evidence="10">
    <location>
        <begin position="16"/>
        <end position="95"/>
    </location>
</feature>
<comment type="cofactor">
    <cofactor evidence="1">
        <name>Mn(2+)</name>
        <dbReference type="ChEBI" id="CHEBI:29035"/>
    </cofactor>
</comment>
<dbReference type="PROSITE" id="PS00088">
    <property type="entry name" value="SOD_MN"/>
    <property type="match status" value="1"/>
</dbReference>
<evidence type="ECO:0000256" key="9">
    <source>
        <dbReference type="RuleBase" id="RU000414"/>
    </source>
</evidence>
<dbReference type="Pfam" id="PF02777">
    <property type="entry name" value="Sod_Fe_C"/>
    <property type="match status" value="1"/>
</dbReference>
<dbReference type="Pfam" id="PF00081">
    <property type="entry name" value="Sod_Fe_N"/>
    <property type="match status" value="1"/>
</dbReference>
<evidence type="ECO:0000256" key="3">
    <source>
        <dbReference type="ARBA" id="ARBA00012682"/>
    </source>
</evidence>
<comment type="function">
    <text evidence="9">Destroys radicals which are normally produced within the cells and which are toxic to biological systems.</text>
</comment>
<evidence type="ECO:0000256" key="2">
    <source>
        <dbReference type="ARBA" id="ARBA00008714"/>
    </source>
</evidence>
<evidence type="ECO:0000256" key="6">
    <source>
        <dbReference type="ARBA" id="ARBA00023211"/>
    </source>
</evidence>
<feature type="binding site" evidence="8">
    <location>
        <position position="176"/>
    </location>
    <ligand>
        <name>Mn(2+)</name>
        <dbReference type="ChEBI" id="CHEBI:29035"/>
    </ligand>
</feature>
<dbReference type="InterPro" id="IPR019833">
    <property type="entry name" value="Mn/Fe_SOD_BS"/>
</dbReference>
<keyword evidence="13" id="KW-1185">Reference proteome</keyword>
<proteinExistence type="inferred from homology"/>
<evidence type="ECO:0000259" key="11">
    <source>
        <dbReference type="Pfam" id="PF02777"/>
    </source>
</evidence>
<dbReference type="SUPFAM" id="SSF54719">
    <property type="entry name" value="Fe,Mn superoxide dismutase (SOD), C-terminal domain"/>
    <property type="match status" value="1"/>
</dbReference>
<dbReference type="Gene3D" id="1.10.287.990">
    <property type="entry name" value="Fe,Mn superoxide dismutase (SOD) domain"/>
    <property type="match status" value="1"/>
</dbReference>
<feature type="binding site" evidence="8">
    <location>
        <position position="88"/>
    </location>
    <ligand>
        <name>Mn(2+)</name>
        <dbReference type="ChEBI" id="CHEBI:29035"/>
    </ligand>
</feature>
<evidence type="ECO:0000256" key="1">
    <source>
        <dbReference type="ARBA" id="ARBA00001936"/>
    </source>
</evidence>
<comment type="similarity">
    <text evidence="2 9">Belongs to the iron/manganese superoxide dismutase family.</text>
</comment>
<evidence type="ECO:0000256" key="5">
    <source>
        <dbReference type="ARBA" id="ARBA00023002"/>
    </source>
</evidence>
<reference evidence="12 13" key="1">
    <citation type="journal article" date="2024" name="Science">
        <title>Giant polyketide synthase enzymes in the biosynthesis of giant marine polyether toxins.</title>
        <authorList>
            <person name="Fallon T.R."/>
            <person name="Shende V.V."/>
            <person name="Wierzbicki I.H."/>
            <person name="Pendleton A.L."/>
            <person name="Watervoot N.F."/>
            <person name="Auber R.P."/>
            <person name="Gonzalez D.J."/>
            <person name="Wisecaver J.H."/>
            <person name="Moore B.S."/>
        </authorList>
    </citation>
    <scope>NUCLEOTIDE SEQUENCE [LARGE SCALE GENOMIC DNA]</scope>
    <source>
        <strain evidence="12 13">12B1</strain>
    </source>
</reference>
<sequence>MRVLPRSFSAVPSKSFVLPDLPYDYAALEPAVSGEIMTIHHTKHHQTYVTNLNAAYEKMLDAQAKGNIDAVIALQGAIKFNGGGHVNHSIFWQNLCPVSEGGGVLQQGPLSDAITAEFGSLDALQTKFNATTAAIQGSGWGWLGYDKVAGKLKIATCANQDPLQHTHGLVPLLGIDVWEHAYYLQYKNVRPEYLKQIWGIINWKDVECRYLAAK</sequence>
<comment type="caution">
    <text evidence="12">The sequence shown here is derived from an EMBL/GenBank/DDBJ whole genome shotgun (WGS) entry which is preliminary data.</text>
</comment>
<comment type="catalytic activity">
    <reaction evidence="7 9">
        <text>2 superoxide + 2 H(+) = H2O2 + O2</text>
        <dbReference type="Rhea" id="RHEA:20696"/>
        <dbReference type="ChEBI" id="CHEBI:15378"/>
        <dbReference type="ChEBI" id="CHEBI:15379"/>
        <dbReference type="ChEBI" id="CHEBI:16240"/>
        <dbReference type="ChEBI" id="CHEBI:18421"/>
        <dbReference type="EC" id="1.15.1.1"/>
    </reaction>
</comment>
<dbReference type="InterPro" id="IPR050265">
    <property type="entry name" value="Fe/Mn_Superoxide_Dismutase"/>
</dbReference>
<dbReference type="GO" id="GO:0005739">
    <property type="term" value="C:mitochondrion"/>
    <property type="evidence" value="ECO:0007669"/>
    <property type="project" value="TreeGrafter"/>
</dbReference>
<evidence type="ECO:0000256" key="8">
    <source>
        <dbReference type="PIRSR" id="PIRSR000349-1"/>
    </source>
</evidence>
<dbReference type="PIRSF" id="PIRSF000349">
    <property type="entry name" value="SODismutase"/>
    <property type="match status" value="1"/>
</dbReference>
<name>A0AB34JJ92_PRYPA</name>
<accession>A0AB34JJ92</accession>
<keyword evidence="6" id="KW-0464">Manganese</keyword>
<evidence type="ECO:0000313" key="13">
    <source>
        <dbReference type="Proteomes" id="UP001515480"/>
    </source>
</evidence>
<dbReference type="GO" id="GO:0030145">
    <property type="term" value="F:manganese ion binding"/>
    <property type="evidence" value="ECO:0007669"/>
    <property type="project" value="TreeGrafter"/>
</dbReference>
<evidence type="ECO:0000259" key="10">
    <source>
        <dbReference type="Pfam" id="PF00081"/>
    </source>
</evidence>
<dbReference type="InterPro" id="IPR019832">
    <property type="entry name" value="Mn/Fe_SOD_C"/>
</dbReference>
<dbReference type="InterPro" id="IPR036324">
    <property type="entry name" value="Mn/Fe_SOD_N_sf"/>
</dbReference>
<dbReference type="InterPro" id="IPR036314">
    <property type="entry name" value="SOD_C_sf"/>
</dbReference>
<protein>
    <recommendedName>
        <fullName evidence="3 9">Superoxide dismutase</fullName>
        <ecNumber evidence="3 9">1.15.1.1</ecNumber>
    </recommendedName>
</protein>
<dbReference type="FunFam" id="1.10.287.990:FF:000001">
    <property type="entry name" value="Superoxide dismutase"/>
    <property type="match status" value="1"/>
</dbReference>
<dbReference type="InterPro" id="IPR019831">
    <property type="entry name" value="Mn/Fe_SOD_N"/>
</dbReference>
<dbReference type="AlphaFoldDB" id="A0AB34JJ92"/>
<dbReference type="FunFam" id="3.55.40.20:FF:000002">
    <property type="entry name" value="Superoxide dismutase"/>
    <property type="match status" value="1"/>
</dbReference>
<evidence type="ECO:0000313" key="12">
    <source>
        <dbReference type="EMBL" id="KAL1521367.1"/>
    </source>
</evidence>
<keyword evidence="4 8" id="KW-0479">Metal-binding</keyword>
<gene>
    <name evidence="12" type="ORF">AB1Y20_021033</name>
</gene>
<dbReference type="PANTHER" id="PTHR11404:SF6">
    <property type="entry name" value="SUPEROXIDE DISMUTASE [MN], MITOCHONDRIAL"/>
    <property type="match status" value="1"/>
</dbReference>
<organism evidence="12 13">
    <name type="scientific">Prymnesium parvum</name>
    <name type="common">Toxic golden alga</name>
    <dbReference type="NCBI Taxonomy" id="97485"/>
    <lineage>
        <taxon>Eukaryota</taxon>
        <taxon>Haptista</taxon>
        <taxon>Haptophyta</taxon>
        <taxon>Prymnesiophyceae</taxon>
        <taxon>Prymnesiales</taxon>
        <taxon>Prymnesiaceae</taxon>
        <taxon>Prymnesium</taxon>
    </lineage>
</organism>
<feature type="binding site" evidence="8">
    <location>
        <position position="40"/>
    </location>
    <ligand>
        <name>Mn(2+)</name>
        <dbReference type="ChEBI" id="CHEBI:29035"/>
    </ligand>
</feature>
<feature type="domain" description="Manganese/iron superoxide dismutase C-terminal" evidence="11">
    <location>
        <begin position="107"/>
        <end position="208"/>
    </location>
</feature>
<dbReference type="EMBL" id="JBGBPQ010000007">
    <property type="protein sequence ID" value="KAL1521367.1"/>
    <property type="molecule type" value="Genomic_DNA"/>
</dbReference>
<evidence type="ECO:0000256" key="4">
    <source>
        <dbReference type="ARBA" id="ARBA00022723"/>
    </source>
</evidence>
<dbReference type="InterPro" id="IPR001189">
    <property type="entry name" value="Mn/Fe_SOD"/>
</dbReference>
<feature type="binding site" evidence="8">
    <location>
        <position position="180"/>
    </location>
    <ligand>
        <name>Mn(2+)</name>
        <dbReference type="ChEBI" id="CHEBI:29035"/>
    </ligand>
</feature>